<sequence length="68" mass="7392">MTTMATNRELLQEACDWMRLGKALTSKMKTLLARVALEHSGEMEGSIRASASRASHEAKAGEAVTEVE</sequence>
<evidence type="ECO:0000256" key="1">
    <source>
        <dbReference type="SAM" id="MobiDB-lite"/>
    </source>
</evidence>
<dbReference type="EMBL" id="VIGI01000010">
    <property type="protein sequence ID" value="KAB8295088.1"/>
    <property type="molecule type" value="Genomic_DNA"/>
</dbReference>
<keyword evidence="3" id="KW-1185">Reference proteome</keyword>
<dbReference type="OrthoDB" id="10457017at2759"/>
<reference evidence="2 3" key="1">
    <citation type="submission" date="2019-06" db="EMBL/GenBank/DDBJ databases">
        <title>Genome Sequence of the Brown Rot Fungal Pathogen Monilinia laxa.</title>
        <authorList>
            <person name="De Miccolis Angelini R.M."/>
            <person name="Landi L."/>
            <person name="Abate D."/>
            <person name="Pollastro S."/>
            <person name="Romanazzi G."/>
            <person name="Faretra F."/>
        </authorList>
    </citation>
    <scope>NUCLEOTIDE SEQUENCE [LARGE SCALE GENOMIC DNA]</scope>
    <source>
        <strain evidence="2 3">Mlax316</strain>
    </source>
</reference>
<dbReference type="AlphaFoldDB" id="A0A5N6JZY9"/>
<feature type="region of interest" description="Disordered" evidence="1">
    <location>
        <begin position="44"/>
        <end position="68"/>
    </location>
</feature>
<evidence type="ECO:0000313" key="2">
    <source>
        <dbReference type="EMBL" id="KAB8295088.1"/>
    </source>
</evidence>
<comment type="caution">
    <text evidence="2">The sequence shown here is derived from an EMBL/GenBank/DDBJ whole genome shotgun (WGS) entry which is preliminary data.</text>
</comment>
<name>A0A5N6JZY9_MONLA</name>
<organism evidence="2 3">
    <name type="scientific">Monilinia laxa</name>
    <name type="common">Brown rot fungus</name>
    <name type="synonym">Sclerotinia laxa</name>
    <dbReference type="NCBI Taxonomy" id="61186"/>
    <lineage>
        <taxon>Eukaryota</taxon>
        <taxon>Fungi</taxon>
        <taxon>Dikarya</taxon>
        <taxon>Ascomycota</taxon>
        <taxon>Pezizomycotina</taxon>
        <taxon>Leotiomycetes</taxon>
        <taxon>Helotiales</taxon>
        <taxon>Sclerotiniaceae</taxon>
        <taxon>Monilinia</taxon>
    </lineage>
</organism>
<dbReference type="Proteomes" id="UP000326757">
    <property type="component" value="Unassembled WGS sequence"/>
</dbReference>
<evidence type="ECO:0000313" key="3">
    <source>
        <dbReference type="Proteomes" id="UP000326757"/>
    </source>
</evidence>
<gene>
    <name evidence="2" type="ORF">EYC80_007026</name>
</gene>
<protein>
    <submittedName>
        <fullName evidence="2">Uncharacterized protein</fullName>
    </submittedName>
</protein>
<proteinExistence type="predicted"/>
<accession>A0A5N6JZY9</accession>